<evidence type="ECO:0000256" key="7">
    <source>
        <dbReference type="ARBA" id="ARBA00023128"/>
    </source>
</evidence>
<dbReference type="OrthoDB" id="7481291at2759"/>
<evidence type="ECO:0000256" key="1">
    <source>
        <dbReference type="ARBA" id="ARBA00004164"/>
    </source>
</evidence>
<evidence type="ECO:0000256" key="3">
    <source>
        <dbReference type="ARBA" id="ARBA00022448"/>
    </source>
</evidence>
<dbReference type="AlphaFoldDB" id="A0A1Y1UVK7"/>
<evidence type="ECO:0000256" key="6">
    <source>
        <dbReference type="ARBA" id="ARBA00023010"/>
    </source>
</evidence>
<comment type="caution">
    <text evidence="12">The sequence shown here is derived from an EMBL/GenBank/DDBJ whole genome shotgun (WGS) entry which is preliminary data.</text>
</comment>
<feature type="region of interest" description="Disordered" evidence="11">
    <location>
        <begin position="1"/>
        <end position="24"/>
    </location>
</feature>
<feature type="compositionally biased region" description="Basic and acidic residues" evidence="11">
    <location>
        <begin position="7"/>
        <end position="18"/>
    </location>
</feature>
<dbReference type="GO" id="GO:0005758">
    <property type="term" value="C:mitochondrial intermembrane space"/>
    <property type="evidence" value="ECO:0007669"/>
    <property type="project" value="TreeGrafter"/>
</dbReference>
<evidence type="ECO:0000313" key="13">
    <source>
        <dbReference type="Proteomes" id="UP000193719"/>
    </source>
</evidence>
<dbReference type="Gene3D" id="1.10.287.2900">
    <property type="match status" value="1"/>
</dbReference>
<dbReference type="PANTHER" id="PTHR21622:SF0">
    <property type="entry name" value="COILED-COIL-HELIX-COILED-COIL-HELIX DOMAIN CONTAINING 4"/>
    <property type="match status" value="1"/>
</dbReference>
<organism evidence="12 13">
    <name type="scientific">Piromyces finnis</name>
    <dbReference type="NCBI Taxonomy" id="1754191"/>
    <lineage>
        <taxon>Eukaryota</taxon>
        <taxon>Fungi</taxon>
        <taxon>Fungi incertae sedis</taxon>
        <taxon>Chytridiomycota</taxon>
        <taxon>Chytridiomycota incertae sedis</taxon>
        <taxon>Neocallimastigomycetes</taxon>
        <taxon>Neocallimastigales</taxon>
        <taxon>Neocallimastigaceae</taxon>
        <taxon>Piromyces</taxon>
    </lineage>
</organism>
<reference evidence="12 13" key="1">
    <citation type="submission" date="2016-08" db="EMBL/GenBank/DDBJ databases">
        <title>Genomes of anaerobic fungi encode conserved fungal cellulosomes for biomass hydrolysis.</title>
        <authorList>
            <consortium name="DOE Joint Genome Institute"/>
            <person name="Haitjema C.H."/>
            <person name="Gilmore S.P."/>
            <person name="Henske J.K."/>
            <person name="Solomon K.V."/>
            <person name="De Groot R."/>
            <person name="Kuo A."/>
            <person name="Mondo S.J."/>
            <person name="Salamov A.A."/>
            <person name="Labutti K."/>
            <person name="Zhao Z."/>
            <person name="Chiniquy J."/>
            <person name="Barry K."/>
            <person name="Brewer H.M."/>
            <person name="Purvine S.O."/>
            <person name="Wright A.T."/>
            <person name="Boxma B."/>
            <person name="Van Alen T."/>
            <person name="Hackstein J.H."/>
            <person name="Baker S.E."/>
            <person name="Grigoriev I.V."/>
            <person name="O'Malley M.A."/>
        </authorList>
    </citation>
    <scope>NUCLEOTIDE SEQUENCE [LARGE SCALE GENOMIC DNA]</scope>
    <source>
        <strain evidence="13">finn</strain>
    </source>
</reference>
<dbReference type="PANTHER" id="PTHR21622">
    <property type="entry name" value="COILED-COIL-HELIX-COILED-COIL-HELIX DOMAIN CONTAINING 4"/>
    <property type="match status" value="1"/>
</dbReference>
<protein>
    <recommendedName>
        <fullName evidence="2">Mitochondrial intermembrane space import and assembly protein 40</fullName>
    </recommendedName>
    <alternativeName>
        <fullName evidence="10">Mitochondrial import inner membrane translocase TIM40</fullName>
    </alternativeName>
</protein>
<evidence type="ECO:0000256" key="11">
    <source>
        <dbReference type="SAM" id="MobiDB-lite"/>
    </source>
</evidence>
<keyword evidence="3" id="KW-0813">Transport</keyword>
<evidence type="ECO:0000256" key="9">
    <source>
        <dbReference type="ARBA" id="ARBA00023284"/>
    </source>
</evidence>
<keyword evidence="7" id="KW-0496">Mitochondrion</keyword>
<name>A0A1Y1UVK7_9FUNG</name>
<sequence length="108" mass="12768">MWPFSKSEPKETKPKNEEAYDPETGEINWDCPCLGDMTKGPCAEQFKAAFACYMYSQADPKGMDCLEKFKNMQDCFKEHPDVYKDNIFDDDDDDLVEKKPWWKFWSKN</sequence>
<dbReference type="InterPro" id="IPR039289">
    <property type="entry name" value="CHCHD4"/>
</dbReference>
<dbReference type="GO" id="GO:0015035">
    <property type="term" value="F:protein-disulfide reductase activity"/>
    <property type="evidence" value="ECO:0007669"/>
    <property type="project" value="InterPro"/>
</dbReference>
<keyword evidence="13" id="KW-1185">Reference proteome</keyword>
<dbReference type="GO" id="GO:0005743">
    <property type="term" value="C:mitochondrial inner membrane"/>
    <property type="evidence" value="ECO:0007669"/>
    <property type="project" value="UniProtKB-SubCell"/>
</dbReference>
<reference evidence="12 13" key="2">
    <citation type="submission" date="2016-08" db="EMBL/GenBank/DDBJ databases">
        <title>Pervasive Adenine N6-methylation of Active Genes in Fungi.</title>
        <authorList>
            <consortium name="DOE Joint Genome Institute"/>
            <person name="Mondo S.J."/>
            <person name="Dannebaum R.O."/>
            <person name="Kuo R.C."/>
            <person name="Labutti K."/>
            <person name="Haridas S."/>
            <person name="Kuo A."/>
            <person name="Salamov A."/>
            <person name="Ahrendt S.R."/>
            <person name="Lipzen A."/>
            <person name="Sullivan W."/>
            <person name="Andreopoulos W.B."/>
            <person name="Clum A."/>
            <person name="Lindquist E."/>
            <person name="Daum C."/>
            <person name="Ramamoorthy G.K."/>
            <person name="Gryganskyi A."/>
            <person name="Culley D."/>
            <person name="Magnuson J.K."/>
            <person name="James T.Y."/>
            <person name="O'Malley M.A."/>
            <person name="Stajich J.E."/>
            <person name="Spatafora J.W."/>
            <person name="Visel A."/>
            <person name="Grigoriev I.V."/>
        </authorList>
    </citation>
    <scope>NUCLEOTIDE SEQUENCE [LARGE SCALE GENOMIC DNA]</scope>
    <source>
        <strain evidence="13">finn</strain>
    </source>
</reference>
<dbReference type="PROSITE" id="PS51808">
    <property type="entry name" value="CHCH"/>
    <property type="match status" value="1"/>
</dbReference>
<keyword evidence="8" id="KW-1015">Disulfide bond</keyword>
<evidence type="ECO:0000256" key="5">
    <source>
        <dbReference type="ARBA" id="ARBA00023002"/>
    </source>
</evidence>
<dbReference type="Proteomes" id="UP000193719">
    <property type="component" value="Unassembled WGS sequence"/>
</dbReference>
<dbReference type="EMBL" id="MCFH01000081">
    <property type="protein sequence ID" value="ORX41643.1"/>
    <property type="molecule type" value="Genomic_DNA"/>
</dbReference>
<keyword evidence="4" id="KW-0653">Protein transport</keyword>
<gene>
    <name evidence="12" type="ORF">BCR36DRAFT_587854</name>
</gene>
<accession>A0A1Y1UVK7</accession>
<dbReference type="GO" id="GO:0045041">
    <property type="term" value="P:protein import into mitochondrial intermembrane space"/>
    <property type="evidence" value="ECO:0007669"/>
    <property type="project" value="InterPro"/>
</dbReference>
<evidence type="ECO:0000256" key="4">
    <source>
        <dbReference type="ARBA" id="ARBA00022927"/>
    </source>
</evidence>
<keyword evidence="9" id="KW-0676">Redox-active center</keyword>
<evidence type="ECO:0000256" key="2">
    <source>
        <dbReference type="ARBA" id="ARBA00013714"/>
    </source>
</evidence>
<evidence type="ECO:0000256" key="10">
    <source>
        <dbReference type="ARBA" id="ARBA00033150"/>
    </source>
</evidence>
<dbReference type="STRING" id="1754191.A0A1Y1UVK7"/>
<keyword evidence="6" id="KW-0811">Translocation</keyword>
<proteinExistence type="predicted"/>
<keyword evidence="5" id="KW-0560">Oxidoreductase</keyword>
<evidence type="ECO:0000313" key="12">
    <source>
        <dbReference type="EMBL" id="ORX41643.1"/>
    </source>
</evidence>
<evidence type="ECO:0000256" key="8">
    <source>
        <dbReference type="ARBA" id="ARBA00023157"/>
    </source>
</evidence>
<comment type="subcellular location">
    <subcellularLocation>
        <location evidence="1">Mitochondrion inner membrane</location>
        <topology evidence="1">Single-pass type II membrane protein</topology>
        <orientation evidence="1">Intermembrane side</orientation>
    </subcellularLocation>
</comment>